<evidence type="ECO:0000256" key="4">
    <source>
        <dbReference type="ARBA" id="ARBA00022801"/>
    </source>
</evidence>
<evidence type="ECO:0000259" key="8">
    <source>
        <dbReference type="SMART" id="SM01027"/>
    </source>
</evidence>
<feature type="compositionally biased region" description="Basic and acidic residues" evidence="6">
    <location>
        <begin position="635"/>
        <end position="647"/>
    </location>
</feature>
<protein>
    <submittedName>
        <fullName evidence="10">CPSF3 protein</fullName>
    </submittedName>
</protein>
<dbReference type="GO" id="GO:0006398">
    <property type="term" value="P:mRNA 3'-end processing by stem-loop binding and cleavage"/>
    <property type="evidence" value="ECO:0007669"/>
    <property type="project" value="TreeGrafter"/>
</dbReference>
<reference evidence="11" key="1">
    <citation type="submission" date="2011-02" db="EMBL/GenBank/DDBJ databases">
        <title>The Genome Sequence of Capsaspora owczarzaki ATCC 30864.</title>
        <authorList>
            <person name="Russ C."/>
            <person name="Cuomo C."/>
            <person name="Burger G."/>
            <person name="Gray M.W."/>
            <person name="Holland P.W.H."/>
            <person name="King N."/>
            <person name="Lang F.B.F."/>
            <person name="Roger A.J."/>
            <person name="Ruiz-Trillo I."/>
            <person name="Young S.K."/>
            <person name="Zeng Q."/>
            <person name="Gargeya S."/>
            <person name="Alvarado L."/>
            <person name="Berlin A."/>
            <person name="Chapman S.B."/>
            <person name="Chen Z."/>
            <person name="Freedman E."/>
            <person name="Gellesch M."/>
            <person name="Goldberg J."/>
            <person name="Griggs A."/>
            <person name="Gujja S."/>
            <person name="Heilman E."/>
            <person name="Heiman D."/>
            <person name="Howarth C."/>
            <person name="Mehta T."/>
            <person name="Neiman D."/>
            <person name="Pearson M."/>
            <person name="Roberts A."/>
            <person name="Saif S."/>
            <person name="Shea T."/>
            <person name="Shenoy N."/>
            <person name="Sisk P."/>
            <person name="Stolte C."/>
            <person name="Sykes S."/>
            <person name="White J."/>
            <person name="Yandava C."/>
            <person name="Haas B."/>
            <person name="Nusbaum C."/>
            <person name="Birren B."/>
        </authorList>
    </citation>
    <scope>NUCLEOTIDE SEQUENCE</scope>
    <source>
        <strain evidence="11">ATCC 30864</strain>
    </source>
</reference>
<dbReference type="InParanoid" id="A0A0D2WHT2"/>
<dbReference type="FunCoup" id="A0A0D2WHT2">
    <property type="interactions" value="605"/>
</dbReference>
<dbReference type="Gene3D" id="3.40.50.10890">
    <property type="match status" value="1"/>
</dbReference>
<gene>
    <name evidence="10" type="ORF">CAOG_000748</name>
</gene>
<dbReference type="eggNOG" id="KOG1137">
    <property type="taxonomic scope" value="Eukaryota"/>
</dbReference>
<evidence type="ECO:0000256" key="2">
    <source>
        <dbReference type="ARBA" id="ARBA00022664"/>
    </source>
</evidence>
<dbReference type="STRING" id="595528.A0A0D2WHT2"/>
<dbReference type="AlphaFoldDB" id="A0A0D2WHT2"/>
<dbReference type="FunFam" id="3.40.50.10890:FF:000001">
    <property type="entry name" value="Cleavage and polyadenylation specificity factor subunit 3"/>
    <property type="match status" value="1"/>
</dbReference>
<dbReference type="Pfam" id="PF16661">
    <property type="entry name" value="Lactamase_B_6"/>
    <property type="match status" value="1"/>
</dbReference>
<dbReference type="SMART" id="SM00849">
    <property type="entry name" value="Lactamase_B"/>
    <property type="match status" value="1"/>
</dbReference>
<evidence type="ECO:0000256" key="1">
    <source>
        <dbReference type="ARBA" id="ARBA00004123"/>
    </source>
</evidence>
<dbReference type="InterPro" id="IPR001279">
    <property type="entry name" value="Metallo-B-lactamas"/>
</dbReference>
<dbReference type="OrthoDB" id="10249535at2759"/>
<dbReference type="GO" id="GO:0003723">
    <property type="term" value="F:RNA binding"/>
    <property type="evidence" value="ECO:0007669"/>
    <property type="project" value="TreeGrafter"/>
</dbReference>
<feature type="region of interest" description="Disordered" evidence="6">
    <location>
        <begin position="731"/>
        <end position="750"/>
    </location>
</feature>
<dbReference type="InterPro" id="IPR036866">
    <property type="entry name" value="RibonucZ/Hydroxyglut_hydro"/>
</dbReference>
<evidence type="ECO:0000259" key="7">
    <source>
        <dbReference type="SMART" id="SM00849"/>
    </source>
</evidence>
<dbReference type="CDD" id="cd16292">
    <property type="entry name" value="CPSF3-like_MBL-fold"/>
    <property type="match status" value="1"/>
</dbReference>
<dbReference type="PANTHER" id="PTHR11203:SF11">
    <property type="entry name" value="CLEAVAGE AND POLYADENYLATION SPECIFICITY FACTOR SUBUNIT 3"/>
    <property type="match status" value="1"/>
</dbReference>
<evidence type="ECO:0000256" key="6">
    <source>
        <dbReference type="SAM" id="MobiDB-lite"/>
    </source>
</evidence>
<keyword evidence="5" id="KW-0539">Nucleus</keyword>
<feature type="region of interest" description="Disordered" evidence="6">
    <location>
        <begin position="628"/>
        <end position="656"/>
    </location>
</feature>
<dbReference type="InterPro" id="IPR011108">
    <property type="entry name" value="RMMBL"/>
</dbReference>
<dbReference type="Pfam" id="PF11718">
    <property type="entry name" value="CPSF73-100_C"/>
    <property type="match status" value="1"/>
</dbReference>
<dbReference type="GO" id="GO:0005847">
    <property type="term" value="C:mRNA cleavage and polyadenylation specificity factor complex"/>
    <property type="evidence" value="ECO:0007669"/>
    <property type="project" value="TreeGrafter"/>
</dbReference>
<keyword evidence="4" id="KW-0378">Hydrolase</keyword>
<evidence type="ECO:0000256" key="5">
    <source>
        <dbReference type="ARBA" id="ARBA00023242"/>
    </source>
</evidence>
<dbReference type="SMART" id="SM01027">
    <property type="entry name" value="Beta-Casp"/>
    <property type="match status" value="1"/>
</dbReference>
<dbReference type="Pfam" id="PF07521">
    <property type="entry name" value="RMMBL"/>
    <property type="match status" value="1"/>
</dbReference>
<keyword evidence="2" id="KW-0507">mRNA processing</keyword>
<dbReference type="PANTHER" id="PTHR11203">
    <property type="entry name" value="CLEAVAGE AND POLYADENYLATION SPECIFICITY FACTOR FAMILY MEMBER"/>
    <property type="match status" value="1"/>
</dbReference>
<feature type="domain" description="Metallo-beta-lactamase" evidence="7">
    <location>
        <begin position="54"/>
        <end position="273"/>
    </location>
</feature>
<keyword evidence="3" id="KW-0540">Nuclease</keyword>
<dbReference type="SMART" id="SM01098">
    <property type="entry name" value="CPSF73-100_C"/>
    <property type="match status" value="1"/>
</dbReference>
<dbReference type="SUPFAM" id="SSF56281">
    <property type="entry name" value="Metallo-hydrolase/oxidoreductase"/>
    <property type="match status" value="1"/>
</dbReference>
<evidence type="ECO:0000256" key="3">
    <source>
        <dbReference type="ARBA" id="ARBA00022722"/>
    </source>
</evidence>
<dbReference type="PhylomeDB" id="A0A0D2WHT2"/>
<organism evidence="10 11">
    <name type="scientific">Capsaspora owczarzaki (strain ATCC 30864)</name>
    <dbReference type="NCBI Taxonomy" id="595528"/>
    <lineage>
        <taxon>Eukaryota</taxon>
        <taxon>Filasterea</taxon>
        <taxon>Capsaspora</taxon>
    </lineage>
</organism>
<evidence type="ECO:0000259" key="9">
    <source>
        <dbReference type="SMART" id="SM01098"/>
    </source>
</evidence>
<dbReference type="Gene3D" id="3.60.15.10">
    <property type="entry name" value="Ribonuclease Z/Hydroxyacylglutathione hydrolase-like"/>
    <property type="match status" value="1"/>
</dbReference>
<sequence length="788" mass="87198">MSSAAPPASLIAGAIPTAVPGLSILPSKRKADGDPPLESDLMILTPLGAGQEVGRSCFVLQFKGKTIMFDCGLHPAYSGQAALPFFDSFDPGLDSIDVLLVTHFHLDHSAGVPYIMTKTNFKGRVFMTHPTKAIYKWMVADFIRVSNVSADEMLFNERDIDNTMARIETIDYHQEKEVNGIKFWCYNAGHVLGACMFMVEIAGVKLLYTGDYSRHEDRHLMPAEIPTIAPDVLCVESTYGVRVHEPRVEREGRFTKDVHDIVMRGGKCLLPVFALGRAQELLLILDEFWESKPALHNIPIYYASSLARKCMAIYQTYINQMNERIRRQFAISNPFMFKHIASIKSASEIDQSGPMVMMASPGMLQNGLSRDLFEQWCPDSRNGVIVTGYSVEGTLAKSILSAPKEVPSLTGQKLPLRMSVTYVSFSAHADFAQTSEFIDALKPPHIVLVHGEATEMGRLKAALTRKYEDHAEIKIEVHTPANAQSVQLYFRGERMAKAIGSLAATQPEDLQAVSGVLVKRGFTHQLMAPGDITEFTELKTSVVRQRLCVAYRLPFSLLQFYLEQMYGNVKPFDQDNSPSLLVFETVTVIQRDSTSVVLEWVASAVNDMIADSVLAVLLQIESNPQSVKLSQSSHSHGDSHNHAMHDDSDSDMSTEASKLNEVVQDVFGRNPDQDEEQRAALLAALAGEDEPRVEWAICLEAFLREQFGEVDILAPGDGLGAALRQRLPASEVATAADDDEPTDLDRRVSDADDVVSPQELRLLVILDEIWALVDVFGKPATTSQYCRG</sequence>
<dbReference type="Pfam" id="PF10996">
    <property type="entry name" value="Beta-Casp"/>
    <property type="match status" value="1"/>
</dbReference>
<comment type="subcellular location">
    <subcellularLocation>
        <location evidence="1">Nucleus</location>
    </subcellularLocation>
</comment>
<evidence type="ECO:0000313" key="10">
    <source>
        <dbReference type="EMBL" id="KJE89235.1"/>
    </source>
</evidence>
<evidence type="ECO:0000313" key="11">
    <source>
        <dbReference type="Proteomes" id="UP000008743"/>
    </source>
</evidence>
<proteinExistence type="predicted"/>
<dbReference type="InterPro" id="IPR050698">
    <property type="entry name" value="MBL"/>
</dbReference>
<accession>A0A0D2WHT2</accession>
<keyword evidence="11" id="KW-1185">Reference proteome</keyword>
<name>A0A0D2WHT2_CAPO3</name>
<dbReference type="GO" id="GO:0004521">
    <property type="term" value="F:RNA endonuclease activity"/>
    <property type="evidence" value="ECO:0007669"/>
    <property type="project" value="TreeGrafter"/>
</dbReference>
<dbReference type="Proteomes" id="UP000008743">
    <property type="component" value="Unassembled WGS sequence"/>
</dbReference>
<dbReference type="EMBL" id="KE346360">
    <property type="protein sequence ID" value="KJE89235.1"/>
    <property type="molecule type" value="Genomic_DNA"/>
</dbReference>
<dbReference type="GO" id="GO:0004534">
    <property type="term" value="F:5'-3' RNA exonuclease activity"/>
    <property type="evidence" value="ECO:0007669"/>
    <property type="project" value="TreeGrafter"/>
</dbReference>
<dbReference type="InterPro" id="IPR021718">
    <property type="entry name" value="CPSF73-100_C"/>
</dbReference>
<feature type="domain" description="Pre-mRNA 3'-end-processing endonuclease polyadenylation factor C-term" evidence="9">
    <location>
        <begin position="506"/>
        <end position="774"/>
    </location>
</feature>
<dbReference type="InterPro" id="IPR022712">
    <property type="entry name" value="Beta_Casp"/>
</dbReference>
<feature type="domain" description="Beta-Casp" evidence="8">
    <location>
        <begin position="278"/>
        <end position="399"/>
    </location>
</feature>